<dbReference type="PROSITE" id="PS50879">
    <property type="entry name" value="RNASE_H_1"/>
    <property type="match status" value="1"/>
</dbReference>
<evidence type="ECO:0000259" key="1">
    <source>
        <dbReference type="PROSITE" id="PS50879"/>
    </source>
</evidence>
<dbReference type="InterPro" id="IPR002156">
    <property type="entry name" value="RNaseH_domain"/>
</dbReference>
<dbReference type="InterPro" id="IPR012337">
    <property type="entry name" value="RNaseH-like_sf"/>
</dbReference>
<accession>A0A1E1XKE7</accession>
<dbReference type="InterPro" id="IPR036397">
    <property type="entry name" value="RNaseH_sf"/>
</dbReference>
<feature type="non-terminal residue" evidence="2">
    <location>
        <position position="264"/>
    </location>
</feature>
<protein>
    <submittedName>
        <fullName evidence="2">Putative tick transposon</fullName>
    </submittedName>
</protein>
<dbReference type="Pfam" id="PF00075">
    <property type="entry name" value="RNase_H"/>
    <property type="match status" value="1"/>
</dbReference>
<proteinExistence type="evidence at transcript level"/>
<organism evidence="2">
    <name type="scientific">Amblyomma sculptum</name>
    <name type="common">Tick</name>
    <dbReference type="NCBI Taxonomy" id="1581419"/>
    <lineage>
        <taxon>Eukaryota</taxon>
        <taxon>Metazoa</taxon>
        <taxon>Ecdysozoa</taxon>
        <taxon>Arthropoda</taxon>
        <taxon>Chelicerata</taxon>
        <taxon>Arachnida</taxon>
        <taxon>Acari</taxon>
        <taxon>Parasitiformes</taxon>
        <taxon>Ixodida</taxon>
        <taxon>Ixodoidea</taxon>
        <taxon>Ixodidae</taxon>
        <taxon>Amblyomminae</taxon>
        <taxon>Amblyomma</taxon>
    </lineage>
</organism>
<dbReference type="AlphaFoldDB" id="A0A1E1XKE7"/>
<dbReference type="GO" id="GO:0004523">
    <property type="term" value="F:RNA-DNA hybrid ribonuclease activity"/>
    <property type="evidence" value="ECO:0007669"/>
    <property type="project" value="InterPro"/>
</dbReference>
<dbReference type="CDD" id="cd09276">
    <property type="entry name" value="Rnase_HI_RT_non_LTR"/>
    <property type="match status" value="1"/>
</dbReference>
<reference evidence="2" key="1">
    <citation type="submission" date="2016-09" db="EMBL/GenBank/DDBJ databases">
        <authorList>
            <person name="Capua I."/>
            <person name="De Benedictis P."/>
            <person name="Joannis T."/>
            <person name="Lombin L.H."/>
            <person name="Cattoli G."/>
        </authorList>
    </citation>
    <scope>NUCLEOTIDE SEQUENCE</scope>
</reference>
<dbReference type="Gene3D" id="3.30.420.10">
    <property type="entry name" value="Ribonuclease H-like superfamily/Ribonuclease H"/>
    <property type="match status" value="1"/>
</dbReference>
<dbReference type="GO" id="GO:0003676">
    <property type="term" value="F:nucleic acid binding"/>
    <property type="evidence" value="ECO:0007669"/>
    <property type="project" value="InterPro"/>
</dbReference>
<feature type="domain" description="RNase H type-1" evidence="1">
    <location>
        <begin position="42"/>
        <end position="172"/>
    </location>
</feature>
<dbReference type="EMBL" id="GFAA01003642">
    <property type="protein sequence ID" value="JAT99792.1"/>
    <property type="molecule type" value="mRNA"/>
</dbReference>
<evidence type="ECO:0000313" key="2">
    <source>
        <dbReference type="EMBL" id="JAT99792.1"/>
    </source>
</evidence>
<sequence>STAPWRYAAWQIKITIPGIKRKTNTPNPALKYFAIEHIHSCYNAYRHIYTHGSVTSLSSAIGVWIPSTCTIISAILGHRTSTTATELAALRVAFAYILQQPPTAWVIFTDSRAALQAINSPGSLQEQIVDDLNRLHTEACELRHRVVLQWLPAHCGLAGNDRAGGAARSAHGDTSLFLPLPFSRSNGARILATKAWQMQRSLWCDPRRQYRPLFRIDPVCEFRMPRNLNRRDCNCLHRIRLDVDFTKFYLYKIGVSSSPLCPTC</sequence>
<reference evidence="2" key="2">
    <citation type="journal article" date="2017" name="Front. Cell. Infect. Microbiol.">
        <title>Analysis of the Salivary Gland Transcriptome of Unfed and Partially Fed Amblyomma sculptum Ticks and Descriptive Proteome of the Saliva.</title>
        <authorList>
            <person name="Esteves E."/>
            <person name="Maruyama S.R."/>
            <person name="Kawahara R."/>
            <person name="Fujita A."/>
            <person name="Martins L.A."/>
            <person name="Righi A.A."/>
            <person name="Costa F.B."/>
            <person name="Palmisano G."/>
            <person name="Labruna M.B."/>
            <person name="Sa-Nunes A."/>
            <person name="Ribeiro J.M.C."/>
            <person name="Fogaca A.C."/>
        </authorList>
    </citation>
    <scope>NUCLEOTIDE SEQUENCE</scope>
</reference>
<feature type="non-terminal residue" evidence="2">
    <location>
        <position position="1"/>
    </location>
</feature>
<name>A0A1E1XKE7_AMBSC</name>
<dbReference type="SUPFAM" id="SSF53098">
    <property type="entry name" value="Ribonuclease H-like"/>
    <property type="match status" value="1"/>
</dbReference>